<sequence length="634" mass="68339">MVGKKRKQGASAGKPAKRPTHDGGLVVVNPMLLQSVNAKSQASATSAASSTNKSSTKTKTNNQSDKQTSKRDDKTIKRKSGATGNAPVVKKTKATDTAKPKAKAAVAGVGAHDFLELGIDREEHGLAAMYWGLLSRPVHRKCVVAIPNQYAPTTAPALGMALKNLGFSALSVHSKMPPAQKKQHIQRFQESEQPSGGALPSVLVVTEHTLSAVNVPDADVLLLQVEPKPMYTKKFASAFLVRPTKAVAIGDVSNAYPVALSRPTLQQLQSRLKVATQIAELTQKLASSSTTDSDSKWAAKLAKGADLEDDEDEGAQQKQAKKKMTPDEQRVDALTKKLTLLLARKIDVGNHPQQSTTSAQPAASLQDGKEKLEVLGVTIMNAAVGASMSDERLSAQTQWMDQAPGRDHGGDWDGVVRHGASKDAVSLKLREQYVAESSGKEDTALKAWKPNKSPMDIAKWGGAFGKPCGHNEVVMQRVRPFFPQEVLNSRVCSKAHPAPGNHGFDGCLEFLRLQCQHHQRVMTIWDAEHFMFLTKSGSVQLVKKTALLHLGLPTLQCLMTNLRVWTLASNGQVPLNGLLAALRLCSALGGGDKRSPSLEMKLMKRIMSFALAGSVRQWRHVAALALPLPVDTLE</sequence>
<proteinExistence type="predicted"/>
<reference evidence="2" key="1">
    <citation type="submission" date="2022-11" db="EMBL/GenBank/DDBJ databases">
        <authorList>
            <person name="Morgan W.R."/>
            <person name="Tartar A."/>
        </authorList>
    </citation>
    <scope>NUCLEOTIDE SEQUENCE</scope>
    <source>
        <strain evidence="2">ARSEF 373</strain>
    </source>
</reference>
<feature type="region of interest" description="Disordered" evidence="1">
    <location>
        <begin position="292"/>
        <end position="330"/>
    </location>
</feature>
<reference evidence="2" key="2">
    <citation type="journal article" date="2023" name="Microbiol Resour">
        <title>Decontamination and Annotation of the Draft Genome Sequence of the Oomycete Lagenidium giganteum ARSEF 373.</title>
        <authorList>
            <person name="Morgan W.R."/>
            <person name="Tartar A."/>
        </authorList>
    </citation>
    <scope>NUCLEOTIDE SEQUENCE</scope>
    <source>
        <strain evidence="2">ARSEF 373</strain>
    </source>
</reference>
<evidence type="ECO:0000256" key="1">
    <source>
        <dbReference type="SAM" id="MobiDB-lite"/>
    </source>
</evidence>
<gene>
    <name evidence="2" type="ORF">N0F65_012998</name>
</gene>
<feature type="compositionally biased region" description="Low complexity" evidence="1">
    <location>
        <begin position="37"/>
        <end position="64"/>
    </location>
</feature>
<evidence type="ECO:0000313" key="3">
    <source>
        <dbReference type="Proteomes" id="UP001146120"/>
    </source>
</evidence>
<comment type="caution">
    <text evidence="2">The sequence shown here is derived from an EMBL/GenBank/DDBJ whole genome shotgun (WGS) entry which is preliminary data.</text>
</comment>
<keyword evidence="3" id="KW-1185">Reference proteome</keyword>
<organism evidence="2 3">
    <name type="scientific">Lagenidium giganteum</name>
    <dbReference type="NCBI Taxonomy" id="4803"/>
    <lineage>
        <taxon>Eukaryota</taxon>
        <taxon>Sar</taxon>
        <taxon>Stramenopiles</taxon>
        <taxon>Oomycota</taxon>
        <taxon>Peronosporomycetes</taxon>
        <taxon>Pythiales</taxon>
        <taxon>Pythiaceae</taxon>
    </lineage>
</organism>
<protein>
    <submittedName>
        <fullName evidence="2">Uncharacterized protein</fullName>
    </submittedName>
</protein>
<accession>A0AAV2YDH4</accession>
<dbReference type="AlphaFoldDB" id="A0AAV2YDH4"/>
<evidence type="ECO:0000313" key="2">
    <source>
        <dbReference type="EMBL" id="DAZ92957.1"/>
    </source>
</evidence>
<feature type="region of interest" description="Disordered" evidence="1">
    <location>
        <begin position="1"/>
        <end position="100"/>
    </location>
</feature>
<name>A0AAV2YDH4_9STRA</name>
<dbReference type="EMBL" id="DAKRPA010000362">
    <property type="protein sequence ID" value="DAZ92957.1"/>
    <property type="molecule type" value="Genomic_DNA"/>
</dbReference>
<dbReference type="Proteomes" id="UP001146120">
    <property type="component" value="Unassembled WGS sequence"/>
</dbReference>